<organism evidence="9 10">
    <name type="scientific">Scleroderma citrinum Foug A</name>
    <dbReference type="NCBI Taxonomy" id="1036808"/>
    <lineage>
        <taxon>Eukaryota</taxon>
        <taxon>Fungi</taxon>
        <taxon>Dikarya</taxon>
        <taxon>Basidiomycota</taxon>
        <taxon>Agaricomycotina</taxon>
        <taxon>Agaricomycetes</taxon>
        <taxon>Agaricomycetidae</taxon>
        <taxon>Boletales</taxon>
        <taxon>Sclerodermatineae</taxon>
        <taxon>Sclerodermataceae</taxon>
        <taxon>Scleroderma</taxon>
    </lineage>
</organism>
<keyword evidence="10" id="KW-1185">Reference proteome</keyword>
<evidence type="ECO:0000259" key="8">
    <source>
        <dbReference type="Pfam" id="PF02782"/>
    </source>
</evidence>
<dbReference type="InterPro" id="IPR043129">
    <property type="entry name" value="ATPase_NBD"/>
</dbReference>
<keyword evidence="3 6" id="KW-0808">Transferase</keyword>
<feature type="domain" description="Carbohydrate kinase FGGY C-terminal" evidence="8">
    <location>
        <begin position="300"/>
        <end position="517"/>
    </location>
</feature>
<reference evidence="10" key="2">
    <citation type="submission" date="2015-01" db="EMBL/GenBank/DDBJ databases">
        <title>Evolutionary Origins and Diversification of the Mycorrhizal Mutualists.</title>
        <authorList>
            <consortium name="DOE Joint Genome Institute"/>
            <consortium name="Mycorrhizal Genomics Consortium"/>
            <person name="Kohler A."/>
            <person name="Kuo A."/>
            <person name="Nagy L.G."/>
            <person name="Floudas D."/>
            <person name="Copeland A."/>
            <person name="Barry K.W."/>
            <person name="Cichocki N."/>
            <person name="Veneault-Fourrey C."/>
            <person name="LaButti K."/>
            <person name="Lindquist E.A."/>
            <person name="Lipzen A."/>
            <person name="Lundell T."/>
            <person name="Morin E."/>
            <person name="Murat C."/>
            <person name="Riley R."/>
            <person name="Ohm R."/>
            <person name="Sun H."/>
            <person name="Tunlid A."/>
            <person name="Henrissat B."/>
            <person name="Grigoriev I.V."/>
            <person name="Hibbett D.S."/>
            <person name="Martin F."/>
        </authorList>
    </citation>
    <scope>NUCLEOTIDE SEQUENCE [LARGE SCALE GENOMIC DNA]</scope>
    <source>
        <strain evidence="10">Foug A</strain>
    </source>
</reference>
<dbReference type="EMBL" id="KN822210">
    <property type="protein sequence ID" value="KIM52444.1"/>
    <property type="molecule type" value="Genomic_DNA"/>
</dbReference>
<keyword evidence="4 6" id="KW-0418">Kinase</keyword>
<dbReference type="InParanoid" id="A0A0C3D7R4"/>
<dbReference type="HOGENOM" id="CLU_016149_8_0_1"/>
<dbReference type="InterPro" id="IPR042024">
    <property type="entry name" value="D-XK_euk"/>
</dbReference>
<dbReference type="InterPro" id="IPR018484">
    <property type="entry name" value="FGGY_N"/>
</dbReference>
<name>A0A0C3D7R4_9AGAM</name>
<dbReference type="Pfam" id="PF00370">
    <property type="entry name" value="FGGY_N"/>
    <property type="match status" value="1"/>
</dbReference>
<evidence type="ECO:0000313" key="9">
    <source>
        <dbReference type="EMBL" id="KIM52444.1"/>
    </source>
</evidence>
<evidence type="ECO:0000256" key="1">
    <source>
        <dbReference type="ARBA" id="ARBA00009156"/>
    </source>
</evidence>
<accession>A0A0C3D7R4</accession>
<dbReference type="STRING" id="1036808.A0A0C3D7R4"/>
<dbReference type="CDD" id="cd07776">
    <property type="entry name" value="ASKHA_NBD_FGGY_SpXK-like"/>
    <property type="match status" value="1"/>
</dbReference>
<dbReference type="AlphaFoldDB" id="A0A0C3D7R4"/>
<dbReference type="SUPFAM" id="SSF53067">
    <property type="entry name" value="Actin-like ATPase domain"/>
    <property type="match status" value="2"/>
</dbReference>
<dbReference type="GO" id="GO:0042732">
    <property type="term" value="P:D-xylose metabolic process"/>
    <property type="evidence" value="ECO:0007669"/>
    <property type="project" value="UniProtKB-UniRule"/>
</dbReference>
<dbReference type="Pfam" id="PF02782">
    <property type="entry name" value="FGGY_C"/>
    <property type="match status" value="1"/>
</dbReference>
<dbReference type="GO" id="GO:0004856">
    <property type="term" value="F:D-xylulokinase activity"/>
    <property type="evidence" value="ECO:0007669"/>
    <property type="project" value="UniProtKB-UniRule"/>
</dbReference>
<keyword evidence="6" id="KW-0547">Nucleotide-binding</keyword>
<proteinExistence type="inferred from homology"/>
<dbReference type="OrthoDB" id="1728974at2759"/>
<evidence type="ECO:0000256" key="5">
    <source>
        <dbReference type="ARBA" id="ARBA00048885"/>
    </source>
</evidence>
<dbReference type="PANTHER" id="PTHR10196">
    <property type="entry name" value="SUGAR KINASE"/>
    <property type="match status" value="1"/>
</dbReference>
<comment type="similarity">
    <text evidence="1 6">Belongs to the FGGY kinase family.</text>
</comment>
<protein>
    <recommendedName>
        <fullName evidence="6">Xylulose kinase</fullName>
        <ecNumber evidence="6">2.7.1.17</ecNumber>
    </recommendedName>
</protein>
<sequence>MPSSEALFLGFDLSTQQLKAVLITARSLSVVHEASVHYDTDLPSYGTSNGAILGPDEGRVTSPVSMWLEALDLILERIRTAGIDLRRVVGIGGAGQQHGSVYWSVDAPSLLASLDPSKALGAPGHLAPQAFSLPDAPIWQDSSTTVECRELEDAVGGSQALSDLTGSRAYERFTGVQIARIRKVNPSAYAQTSRISLVSSFVPSLFLQRIAPIEISDASGMSLMNILTSSWEDALLEACGGPELRAKLGPEPVLGGSALGKIGTWWVQRWGFSPECIIAPFTGDNPATVVALSAPGDAILSLGTSTTLLLSIPPPLSTVSPSTPPKRTTTSHLLAHPAAPGGYIAMLCYKNGALARERVRARYANDTNDNGTDAGTKWTRFNEIVRGTPPGNNGYLGFYFPQPEIIPPNITGEFFFKPDAGATSMAAVPEVAFPPFFHPRAILESQLLSIKLRVADIMPPGAPSLRRLVLAGGASSNAVIQQVVADVFRTSAYIVDRNTGTQEAAAFGGALLARYAWWRNTKGERGTFEDMMAETGETSQMKLGAEPDAEAARVYEDLVGIYGTCERRAIAIYQGSSHDS</sequence>
<dbReference type="Gene3D" id="3.30.420.40">
    <property type="match status" value="2"/>
</dbReference>
<reference evidence="9 10" key="1">
    <citation type="submission" date="2014-04" db="EMBL/GenBank/DDBJ databases">
        <authorList>
            <consortium name="DOE Joint Genome Institute"/>
            <person name="Kuo A."/>
            <person name="Kohler A."/>
            <person name="Nagy L.G."/>
            <person name="Floudas D."/>
            <person name="Copeland A."/>
            <person name="Barry K.W."/>
            <person name="Cichocki N."/>
            <person name="Veneault-Fourrey C."/>
            <person name="LaButti K."/>
            <person name="Lindquist E.A."/>
            <person name="Lipzen A."/>
            <person name="Lundell T."/>
            <person name="Morin E."/>
            <person name="Murat C."/>
            <person name="Sun H."/>
            <person name="Tunlid A."/>
            <person name="Henrissat B."/>
            <person name="Grigoriev I.V."/>
            <person name="Hibbett D.S."/>
            <person name="Martin F."/>
            <person name="Nordberg H.P."/>
            <person name="Cantor M.N."/>
            <person name="Hua S.X."/>
        </authorList>
    </citation>
    <scope>NUCLEOTIDE SEQUENCE [LARGE SCALE GENOMIC DNA]</scope>
    <source>
        <strain evidence="9 10">Foug A</strain>
    </source>
</reference>
<dbReference type="EC" id="2.7.1.17" evidence="6"/>
<evidence type="ECO:0000313" key="10">
    <source>
        <dbReference type="Proteomes" id="UP000053989"/>
    </source>
</evidence>
<dbReference type="InterPro" id="IPR018485">
    <property type="entry name" value="FGGY_C"/>
</dbReference>
<dbReference type="GO" id="GO:0005829">
    <property type="term" value="C:cytosol"/>
    <property type="evidence" value="ECO:0007669"/>
    <property type="project" value="TreeGrafter"/>
</dbReference>
<evidence type="ECO:0000256" key="4">
    <source>
        <dbReference type="ARBA" id="ARBA00022777"/>
    </source>
</evidence>
<keyword evidence="6" id="KW-0119">Carbohydrate metabolism</keyword>
<dbReference type="Proteomes" id="UP000053989">
    <property type="component" value="Unassembled WGS sequence"/>
</dbReference>
<keyword evidence="6" id="KW-0067">ATP-binding</keyword>
<evidence type="ECO:0000259" key="7">
    <source>
        <dbReference type="Pfam" id="PF00370"/>
    </source>
</evidence>
<dbReference type="FunFam" id="3.30.420.40:FF:000118">
    <property type="entry name" value="Xylulose kinase 2"/>
    <property type="match status" value="1"/>
</dbReference>
<dbReference type="PANTHER" id="PTHR10196:SF57">
    <property type="entry name" value="XYLULOSE KINASE"/>
    <property type="match status" value="1"/>
</dbReference>
<dbReference type="GO" id="GO:0005997">
    <property type="term" value="P:xylulose metabolic process"/>
    <property type="evidence" value="ECO:0007669"/>
    <property type="project" value="TreeGrafter"/>
</dbReference>
<keyword evidence="2 6" id="KW-0859">Xylose metabolism</keyword>
<gene>
    <name evidence="9" type="ORF">SCLCIDRAFT_553940</name>
</gene>
<feature type="domain" description="Carbohydrate kinase FGGY N-terminal" evidence="7">
    <location>
        <begin position="135"/>
        <end position="290"/>
    </location>
</feature>
<evidence type="ECO:0000256" key="6">
    <source>
        <dbReference type="RuleBase" id="RU367058"/>
    </source>
</evidence>
<comment type="function">
    <text evidence="6">Highly specific D-xylulose kinase which participates in the catabolism of xylose. Xylose is a major component of hemicelluloses such as xylan. Most fungi utilize D-xylose via three enzymatic reactions, xylose reductase (XR), xylitol dehydrogenase (XDH), and xylulokinase, to form xylulose 5-phosphate, which enters pentose phosphate pathway.</text>
</comment>
<dbReference type="GO" id="GO:0005524">
    <property type="term" value="F:ATP binding"/>
    <property type="evidence" value="ECO:0007669"/>
    <property type="project" value="UniProtKB-UniRule"/>
</dbReference>
<comment type="catalytic activity">
    <reaction evidence="5 6">
        <text>D-xylulose + ATP = D-xylulose 5-phosphate + ADP + H(+)</text>
        <dbReference type="Rhea" id="RHEA:10964"/>
        <dbReference type="ChEBI" id="CHEBI:15378"/>
        <dbReference type="ChEBI" id="CHEBI:17140"/>
        <dbReference type="ChEBI" id="CHEBI:30616"/>
        <dbReference type="ChEBI" id="CHEBI:57737"/>
        <dbReference type="ChEBI" id="CHEBI:456216"/>
        <dbReference type="EC" id="2.7.1.17"/>
    </reaction>
</comment>
<evidence type="ECO:0000256" key="2">
    <source>
        <dbReference type="ARBA" id="ARBA00022629"/>
    </source>
</evidence>
<evidence type="ECO:0000256" key="3">
    <source>
        <dbReference type="ARBA" id="ARBA00022679"/>
    </source>
</evidence>
<dbReference type="FunCoup" id="A0A0C3D7R4">
    <property type="interactions" value="333"/>
</dbReference>